<sequence length="360" mass="42298">MYLVDPAINFDLDISILKEENIKEIKDNMLDNTYYDTLTKRASLYEDQQGNYDYSLFSNIGVTYLYVHQKDKKRGLQTKKEYISIILDFLIILPSLFKKNDIRELGRYDMENYQLHLEEQYPRKTTRSKKITILKSFLEWCFEEGYLKKKISRGLSPVKIDKEEIPHRVIDPATVEAAVRYYNENPKIKSLILLLATTGLRLNEVITPKMKQLSYDPMNSQYYLTTDAKNKKKRIALIKPYVLSELREYRKRIGLHTDIDPDDETPFYPNKFGKHYNRSYLSTMLSNHMLAAGLVTIDNKRITPHYIRHFFAQSAWHAGASLDDIAETLGHSSTKTPKENYLRTQLKKERDVSHFVDLNI</sequence>
<gene>
    <name evidence="5" type="ORF">ACFQ5D_23670</name>
</gene>
<protein>
    <submittedName>
        <fullName evidence="5">Tyrosine-type recombinase/integrase</fullName>
    </submittedName>
</protein>
<evidence type="ECO:0000313" key="6">
    <source>
        <dbReference type="Proteomes" id="UP001597340"/>
    </source>
</evidence>
<evidence type="ECO:0000256" key="3">
    <source>
        <dbReference type="ARBA" id="ARBA00023172"/>
    </source>
</evidence>
<dbReference type="PANTHER" id="PTHR30349:SF41">
    <property type="entry name" value="INTEGRASE_RECOMBINASE PROTEIN MJ0367-RELATED"/>
    <property type="match status" value="1"/>
</dbReference>
<dbReference type="EMBL" id="JBHTNZ010000104">
    <property type="protein sequence ID" value="MFD1464252.1"/>
    <property type="molecule type" value="Genomic_DNA"/>
</dbReference>
<organism evidence="5 6">
    <name type="scientific">Paenibacillus farraposensis</name>
    <dbReference type="NCBI Taxonomy" id="2807095"/>
    <lineage>
        <taxon>Bacteria</taxon>
        <taxon>Bacillati</taxon>
        <taxon>Bacillota</taxon>
        <taxon>Bacilli</taxon>
        <taxon>Bacillales</taxon>
        <taxon>Paenibacillaceae</taxon>
        <taxon>Paenibacillus</taxon>
    </lineage>
</organism>
<keyword evidence="3" id="KW-0233">DNA recombination</keyword>
<dbReference type="Pfam" id="PF00589">
    <property type="entry name" value="Phage_integrase"/>
    <property type="match status" value="1"/>
</dbReference>
<proteinExistence type="inferred from homology"/>
<dbReference type="SUPFAM" id="SSF56349">
    <property type="entry name" value="DNA breaking-rejoining enzymes"/>
    <property type="match status" value="1"/>
</dbReference>
<evidence type="ECO:0000259" key="4">
    <source>
        <dbReference type="PROSITE" id="PS51898"/>
    </source>
</evidence>
<dbReference type="PROSITE" id="PS51898">
    <property type="entry name" value="TYR_RECOMBINASE"/>
    <property type="match status" value="1"/>
</dbReference>
<evidence type="ECO:0000256" key="1">
    <source>
        <dbReference type="ARBA" id="ARBA00008857"/>
    </source>
</evidence>
<keyword evidence="6" id="KW-1185">Reference proteome</keyword>
<comment type="similarity">
    <text evidence="1">Belongs to the 'phage' integrase family.</text>
</comment>
<reference evidence="6" key="1">
    <citation type="journal article" date="2019" name="Int. J. Syst. Evol. Microbiol.">
        <title>The Global Catalogue of Microorganisms (GCM) 10K type strain sequencing project: providing services to taxonomists for standard genome sequencing and annotation.</title>
        <authorList>
            <consortium name="The Broad Institute Genomics Platform"/>
            <consortium name="The Broad Institute Genome Sequencing Center for Infectious Disease"/>
            <person name="Wu L."/>
            <person name="Ma J."/>
        </authorList>
    </citation>
    <scope>NUCLEOTIDE SEQUENCE [LARGE SCALE GENOMIC DNA]</scope>
    <source>
        <strain evidence="6">CCM 9147</strain>
    </source>
</reference>
<dbReference type="CDD" id="cd00397">
    <property type="entry name" value="DNA_BRE_C"/>
    <property type="match status" value="1"/>
</dbReference>
<comment type="caution">
    <text evidence="5">The sequence shown here is derived from an EMBL/GenBank/DDBJ whole genome shotgun (WGS) entry which is preliminary data.</text>
</comment>
<dbReference type="RefSeq" id="WP_229524807.1">
    <property type="nucleotide sequence ID" value="NZ_JAFFQR010000073.1"/>
</dbReference>
<evidence type="ECO:0000313" key="5">
    <source>
        <dbReference type="EMBL" id="MFD1464252.1"/>
    </source>
</evidence>
<accession>A0ABW4DHT8</accession>
<dbReference type="InterPro" id="IPR011010">
    <property type="entry name" value="DNA_brk_join_enz"/>
</dbReference>
<dbReference type="InterPro" id="IPR002104">
    <property type="entry name" value="Integrase_catalytic"/>
</dbReference>
<dbReference type="PANTHER" id="PTHR30349">
    <property type="entry name" value="PHAGE INTEGRASE-RELATED"/>
    <property type="match status" value="1"/>
</dbReference>
<dbReference type="InterPro" id="IPR013762">
    <property type="entry name" value="Integrase-like_cat_sf"/>
</dbReference>
<name>A0ABW4DHT8_9BACL</name>
<keyword evidence="2" id="KW-0238">DNA-binding</keyword>
<evidence type="ECO:0000256" key="2">
    <source>
        <dbReference type="ARBA" id="ARBA00023125"/>
    </source>
</evidence>
<dbReference type="InterPro" id="IPR050090">
    <property type="entry name" value="Tyrosine_recombinase_XerCD"/>
</dbReference>
<dbReference type="Gene3D" id="1.10.443.10">
    <property type="entry name" value="Intergrase catalytic core"/>
    <property type="match status" value="1"/>
</dbReference>
<dbReference type="InterPro" id="IPR010998">
    <property type="entry name" value="Integrase_recombinase_N"/>
</dbReference>
<dbReference type="Gene3D" id="1.10.150.130">
    <property type="match status" value="1"/>
</dbReference>
<dbReference type="Proteomes" id="UP001597340">
    <property type="component" value="Unassembled WGS sequence"/>
</dbReference>
<feature type="domain" description="Tyr recombinase" evidence="4">
    <location>
        <begin position="168"/>
        <end position="354"/>
    </location>
</feature>